<sequence length="257" mass="26510">MENKYLKKGNLLATTLVSSLLAVSSTEAAISIVNTATGVGDSSTSAQTITYALGAGNALAIGFYTDSGSHEIDSISFGGVAADVLNNGDETQSRTRMAYWLNPTGNDFSITFTNGSNEFGYILYELSGVNTSVAPIIDTSLQDGADPNTSITTIADSSFLIEWYGSNDDGIPSIASGPLGDVVAVDLTGDNTDGDTGTITSAHAASVGPGTYVTEWNRIGSNLNDGSVVVAFAAVPEPSSFALIGAGFAFMLTTRRR</sequence>
<evidence type="ECO:0000256" key="1">
    <source>
        <dbReference type="SAM" id="Phobius"/>
    </source>
</evidence>
<feature type="signal peptide" evidence="2">
    <location>
        <begin position="1"/>
        <end position="28"/>
    </location>
</feature>
<feature type="transmembrane region" description="Helical" evidence="1">
    <location>
        <begin position="228"/>
        <end position="252"/>
    </location>
</feature>
<evidence type="ECO:0000313" key="4">
    <source>
        <dbReference type="EMBL" id="MBK1855602.1"/>
    </source>
</evidence>
<dbReference type="EMBL" id="JAENIG010000007">
    <property type="protein sequence ID" value="MBK1855602.1"/>
    <property type="molecule type" value="Genomic_DNA"/>
</dbReference>
<dbReference type="NCBIfam" id="TIGR02595">
    <property type="entry name" value="PEP_CTERM"/>
    <property type="match status" value="1"/>
</dbReference>
<dbReference type="Proteomes" id="UP000634206">
    <property type="component" value="Unassembled WGS sequence"/>
</dbReference>
<feature type="domain" description="Ice-binding protein C-terminal" evidence="3">
    <location>
        <begin position="234"/>
        <end position="257"/>
    </location>
</feature>
<dbReference type="InterPro" id="IPR013424">
    <property type="entry name" value="Ice-binding_C"/>
</dbReference>
<keyword evidence="5" id="KW-1185">Reference proteome</keyword>
<reference evidence="4" key="1">
    <citation type="submission" date="2021-01" db="EMBL/GenBank/DDBJ databases">
        <title>Modified the classification status of verrucomicrobia.</title>
        <authorList>
            <person name="Feng X."/>
        </authorList>
    </citation>
    <scope>NUCLEOTIDE SEQUENCE</scope>
    <source>
        <strain evidence="4">5K15</strain>
    </source>
</reference>
<dbReference type="AlphaFoldDB" id="A0AAE2SEN8"/>
<keyword evidence="1" id="KW-1133">Transmembrane helix</keyword>
<organism evidence="4 5">
    <name type="scientific">Oceaniferula flava</name>
    <dbReference type="NCBI Taxonomy" id="2800421"/>
    <lineage>
        <taxon>Bacteria</taxon>
        <taxon>Pseudomonadati</taxon>
        <taxon>Verrucomicrobiota</taxon>
        <taxon>Verrucomicrobiia</taxon>
        <taxon>Verrucomicrobiales</taxon>
        <taxon>Verrucomicrobiaceae</taxon>
        <taxon>Oceaniferula</taxon>
    </lineage>
</organism>
<evidence type="ECO:0000259" key="3">
    <source>
        <dbReference type="Pfam" id="PF07589"/>
    </source>
</evidence>
<dbReference type="RefSeq" id="WP_309490215.1">
    <property type="nucleotide sequence ID" value="NZ_JAENIG010000007.1"/>
</dbReference>
<keyword evidence="1" id="KW-0472">Membrane</keyword>
<evidence type="ECO:0000256" key="2">
    <source>
        <dbReference type="SAM" id="SignalP"/>
    </source>
</evidence>
<name>A0AAE2SEN8_9BACT</name>
<dbReference type="Pfam" id="PF07589">
    <property type="entry name" value="PEP-CTERM"/>
    <property type="match status" value="1"/>
</dbReference>
<keyword evidence="1" id="KW-0812">Transmembrane</keyword>
<proteinExistence type="predicted"/>
<keyword evidence="2" id="KW-0732">Signal</keyword>
<comment type="caution">
    <text evidence="4">The sequence shown here is derived from an EMBL/GenBank/DDBJ whole genome shotgun (WGS) entry which is preliminary data.</text>
</comment>
<gene>
    <name evidence="4" type="ORF">JIN83_11570</name>
</gene>
<evidence type="ECO:0000313" key="5">
    <source>
        <dbReference type="Proteomes" id="UP000634206"/>
    </source>
</evidence>
<feature type="chain" id="PRO_5042188144" evidence="2">
    <location>
        <begin position="29"/>
        <end position="257"/>
    </location>
</feature>
<accession>A0AAE2SEN8</accession>
<protein>
    <submittedName>
        <fullName evidence="4">PEP-CTERM sorting domain-containing protein</fullName>
    </submittedName>
</protein>